<reference evidence="3" key="1">
    <citation type="submission" date="2020-12" db="EMBL/GenBank/DDBJ databases">
        <title>Hymenobacter sp.</title>
        <authorList>
            <person name="Kim M.K."/>
        </authorList>
    </citation>
    <scope>NUCLEOTIDE SEQUENCE [LARGE SCALE GENOMIC DNA]</scope>
    <source>
        <strain evidence="3">BT325</strain>
    </source>
</reference>
<dbReference type="SUPFAM" id="SSF50199">
    <property type="entry name" value="Staphylococcal nuclease"/>
    <property type="match status" value="1"/>
</dbReference>
<evidence type="ECO:0008006" key="4">
    <source>
        <dbReference type="Google" id="ProtNLM"/>
    </source>
</evidence>
<keyword evidence="3" id="KW-1185">Reference proteome</keyword>
<feature type="compositionally biased region" description="Basic and acidic residues" evidence="1">
    <location>
        <begin position="109"/>
        <end position="132"/>
    </location>
</feature>
<protein>
    <recommendedName>
        <fullName evidence="4">TNase-like domain-containing protein</fullName>
    </recommendedName>
</protein>
<evidence type="ECO:0000313" key="3">
    <source>
        <dbReference type="Proteomes" id="UP000620670"/>
    </source>
</evidence>
<comment type="caution">
    <text evidence="2">The sequence shown here is derived from an EMBL/GenBank/DDBJ whole genome shotgun (WGS) entry which is preliminary data.</text>
</comment>
<feature type="region of interest" description="Disordered" evidence="1">
    <location>
        <begin position="109"/>
        <end position="157"/>
    </location>
</feature>
<dbReference type="InterPro" id="IPR035437">
    <property type="entry name" value="SNase_OB-fold_sf"/>
</dbReference>
<feature type="compositionally biased region" description="Low complexity" evidence="1">
    <location>
        <begin position="267"/>
        <end position="277"/>
    </location>
</feature>
<gene>
    <name evidence="2" type="ORF">JAO75_07160</name>
</gene>
<dbReference type="Proteomes" id="UP000620670">
    <property type="component" value="Unassembled WGS sequence"/>
</dbReference>
<name>A0ABS0XYQ2_9HYPH</name>
<organism evidence="2 3">
    <name type="scientific">Microvirga splendida</name>
    <dbReference type="NCBI Taxonomy" id="2795727"/>
    <lineage>
        <taxon>Bacteria</taxon>
        <taxon>Pseudomonadati</taxon>
        <taxon>Pseudomonadota</taxon>
        <taxon>Alphaproteobacteria</taxon>
        <taxon>Hyphomicrobiales</taxon>
        <taxon>Methylobacteriaceae</taxon>
        <taxon>Microvirga</taxon>
    </lineage>
</organism>
<dbReference type="RefSeq" id="WP_199047861.1">
    <property type="nucleotide sequence ID" value="NZ_JAELXT010000005.1"/>
</dbReference>
<accession>A0ABS0XYQ2</accession>
<dbReference type="EMBL" id="JAELXT010000005">
    <property type="protein sequence ID" value="MBJ6125185.1"/>
    <property type="molecule type" value="Genomic_DNA"/>
</dbReference>
<sequence length="382" mass="40840">MIDETTTHDPSADPRRNWAMMRERMHEAIRAELDTINPTDDGRRALELIIESSVRPSEVDGELKLTIIDQDGKPRTIERDGQQAAFTLHDLLEELRVRYPVLFRPAKQDENAAMREADPPQKREKPQRDWIKLESSAAATEAEAPRPSPAFASMQAPAGGMNGLRDWSRKALASPRAAALLGLGPRVWSADDPAPAGQERHAFGSPTRSWARPSIALGAVALLALLGVGAFLFQGEEPAAPAPQANAAETVVAGAEGATPLQDPEPSTTGSTTSSASLRGVPDVIDTATLSLKGEVVRLFGVEWAPGGGKPEDLTGYLNGREVACEPAGSNDVYRCQVGNQDLSRVVLFNGGGRPTSDATPELKAAAEKAREAKIGVWGKQP</sequence>
<evidence type="ECO:0000313" key="2">
    <source>
        <dbReference type="EMBL" id="MBJ6125185.1"/>
    </source>
</evidence>
<feature type="region of interest" description="Disordered" evidence="1">
    <location>
        <begin position="258"/>
        <end position="278"/>
    </location>
</feature>
<evidence type="ECO:0000256" key="1">
    <source>
        <dbReference type="SAM" id="MobiDB-lite"/>
    </source>
</evidence>
<proteinExistence type="predicted"/>